<sequence length="207" mass="23717">MIEKIGEGIERQLRSFAQKYKRKKVLDVGCGMGNYTSIFAQHNNVTGLDLQNVVVDKYKNFTFVQGDATKMPFADNTFDLAVSFDVIEHVPKDIRMIEESFRVLKKSGRLYFGTPNKSRLTNTLLRTIGKERIYPLNLGVDPVLGPTIHIREYTADELTKILKSVGFVKIVITSYWFGLPFIPYGLVSTPPFLRKYCQYLFFEGQKP</sequence>
<protein>
    <recommendedName>
        <fullName evidence="1">Methyltransferase type 11 domain-containing protein</fullName>
    </recommendedName>
</protein>
<comment type="caution">
    <text evidence="2">The sequence shown here is derived from an EMBL/GenBank/DDBJ whole genome shotgun (WGS) entry which is preliminary data.</text>
</comment>
<dbReference type="GO" id="GO:0008757">
    <property type="term" value="F:S-adenosylmethionine-dependent methyltransferase activity"/>
    <property type="evidence" value="ECO:0007669"/>
    <property type="project" value="InterPro"/>
</dbReference>
<dbReference type="SUPFAM" id="SSF53335">
    <property type="entry name" value="S-adenosyl-L-methionine-dependent methyltransferases"/>
    <property type="match status" value="1"/>
</dbReference>
<dbReference type="CDD" id="cd02440">
    <property type="entry name" value="AdoMet_MTases"/>
    <property type="match status" value="1"/>
</dbReference>
<dbReference type="EMBL" id="PCVM01000052">
    <property type="protein sequence ID" value="PIQ73500.1"/>
    <property type="molecule type" value="Genomic_DNA"/>
</dbReference>
<gene>
    <name evidence="2" type="ORF">COV58_02150</name>
</gene>
<accession>A0A2M6IUG6</accession>
<feature type="domain" description="Methyltransferase type 11" evidence="1">
    <location>
        <begin position="26"/>
        <end position="112"/>
    </location>
</feature>
<reference evidence="2 3" key="1">
    <citation type="submission" date="2017-09" db="EMBL/GenBank/DDBJ databases">
        <title>Depth-based differentiation of microbial function through sediment-hosted aquifers and enrichment of novel symbionts in the deep terrestrial subsurface.</title>
        <authorList>
            <person name="Probst A.J."/>
            <person name="Ladd B."/>
            <person name="Jarett J.K."/>
            <person name="Geller-Mcgrath D.E."/>
            <person name="Sieber C.M."/>
            <person name="Emerson J.B."/>
            <person name="Anantharaman K."/>
            <person name="Thomas B.C."/>
            <person name="Malmstrom R."/>
            <person name="Stieglmeier M."/>
            <person name="Klingl A."/>
            <person name="Woyke T."/>
            <person name="Ryan C.M."/>
            <person name="Banfield J.F."/>
        </authorList>
    </citation>
    <scope>NUCLEOTIDE SEQUENCE [LARGE SCALE GENOMIC DNA]</scope>
    <source>
        <strain evidence="2">CG11_big_fil_rev_8_21_14_0_20_36_8</strain>
    </source>
</reference>
<name>A0A2M6IUG6_9BACT</name>
<proteinExistence type="predicted"/>
<dbReference type="InterPro" id="IPR013216">
    <property type="entry name" value="Methyltransf_11"/>
</dbReference>
<dbReference type="Proteomes" id="UP000231056">
    <property type="component" value="Unassembled WGS sequence"/>
</dbReference>
<dbReference type="Gene3D" id="3.40.50.150">
    <property type="entry name" value="Vaccinia Virus protein VP39"/>
    <property type="match status" value="1"/>
</dbReference>
<dbReference type="Pfam" id="PF08241">
    <property type="entry name" value="Methyltransf_11"/>
    <property type="match status" value="1"/>
</dbReference>
<evidence type="ECO:0000259" key="1">
    <source>
        <dbReference type="Pfam" id="PF08241"/>
    </source>
</evidence>
<dbReference type="PANTHER" id="PTHR43861">
    <property type="entry name" value="TRANS-ACONITATE 2-METHYLTRANSFERASE-RELATED"/>
    <property type="match status" value="1"/>
</dbReference>
<dbReference type="AlphaFoldDB" id="A0A2M6IUG6"/>
<organism evidence="2 3">
    <name type="scientific">Candidatus Roizmanbacteria bacterium CG11_big_fil_rev_8_21_14_0_20_36_8</name>
    <dbReference type="NCBI Taxonomy" id="1974856"/>
    <lineage>
        <taxon>Bacteria</taxon>
        <taxon>Candidatus Roizmaniibacteriota</taxon>
    </lineage>
</organism>
<dbReference type="InterPro" id="IPR029063">
    <property type="entry name" value="SAM-dependent_MTases_sf"/>
</dbReference>
<evidence type="ECO:0000313" key="3">
    <source>
        <dbReference type="Proteomes" id="UP000231056"/>
    </source>
</evidence>
<evidence type="ECO:0000313" key="2">
    <source>
        <dbReference type="EMBL" id="PIQ73500.1"/>
    </source>
</evidence>